<evidence type="ECO:0000256" key="1">
    <source>
        <dbReference type="SAM" id="SignalP"/>
    </source>
</evidence>
<dbReference type="Gene3D" id="3.90.1720.10">
    <property type="entry name" value="endopeptidase domain like (from Nostoc punctiforme)"/>
    <property type="match status" value="1"/>
</dbReference>
<reference evidence="3" key="1">
    <citation type="submission" date="2024-02" db="EMBL/GenBank/DDBJ databases">
        <title>Genome sequences of strain Gemmobacter sp. JM10B15.</title>
        <authorList>
            <person name="Zhang M."/>
        </authorList>
    </citation>
    <scope>NUCLEOTIDE SEQUENCE</scope>
    <source>
        <strain evidence="3">JM10B15</strain>
    </source>
</reference>
<dbReference type="RefSeq" id="WP_335418641.1">
    <property type="nucleotide sequence ID" value="NZ_JBALHR010000001.1"/>
</dbReference>
<dbReference type="PROSITE" id="PS50911">
    <property type="entry name" value="CHAP"/>
    <property type="match status" value="1"/>
</dbReference>
<evidence type="ECO:0000259" key="2">
    <source>
        <dbReference type="PROSITE" id="PS50911"/>
    </source>
</evidence>
<dbReference type="SUPFAM" id="SSF54001">
    <property type="entry name" value="Cysteine proteinases"/>
    <property type="match status" value="1"/>
</dbReference>
<evidence type="ECO:0000313" key="4">
    <source>
        <dbReference type="Proteomes" id="UP001431963"/>
    </source>
</evidence>
<comment type="caution">
    <text evidence="3">The sequence shown here is derived from an EMBL/GenBank/DDBJ whole genome shotgun (WGS) entry which is preliminary data.</text>
</comment>
<organism evidence="3 4">
    <name type="scientific">Gemmobacter denitrificans</name>
    <dbReference type="NCBI Taxonomy" id="3123040"/>
    <lineage>
        <taxon>Bacteria</taxon>
        <taxon>Pseudomonadati</taxon>
        <taxon>Pseudomonadota</taxon>
        <taxon>Alphaproteobacteria</taxon>
        <taxon>Rhodobacterales</taxon>
        <taxon>Paracoccaceae</taxon>
        <taxon>Gemmobacter</taxon>
    </lineage>
</organism>
<feature type="domain" description="Peptidase C51" evidence="2">
    <location>
        <begin position="55"/>
        <end position="178"/>
    </location>
</feature>
<dbReference type="Proteomes" id="UP001431963">
    <property type="component" value="Unassembled WGS sequence"/>
</dbReference>
<dbReference type="InterPro" id="IPR007921">
    <property type="entry name" value="CHAP_dom"/>
</dbReference>
<keyword evidence="1" id="KW-0732">Signal</keyword>
<accession>A0ABU8BQ97</accession>
<evidence type="ECO:0000313" key="3">
    <source>
        <dbReference type="EMBL" id="MEH7826872.1"/>
    </source>
</evidence>
<dbReference type="EMBL" id="JBALHR010000001">
    <property type="protein sequence ID" value="MEH7826872.1"/>
    <property type="molecule type" value="Genomic_DNA"/>
</dbReference>
<dbReference type="Pfam" id="PF05257">
    <property type="entry name" value="CHAP"/>
    <property type="match status" value="1"/>
</dbReference>
<feature type="chain" id="PRO_5046121005" evidence="1">
    <location>
        <begin position="24"/>
        <end position="195"/>
    </location>
</feature>
<dbReference type="InterPro" id="IPR038765">
    <property type="entry name" value="Papain-like_cys_pep_sf"/>
</dbReference>
<name>A0ABU8BQ97_9RHOB</name>
<protein>
    <submittedName>
        <fullName evidence="3">CHAP domain-containing protein</fullName>
    </submittedName>
</protein>
<sequence length="195" mass="21154">MRHPLLAALLSFGLMLPAGASFAERPETSETAGKARVSSKGAQRKSLSAAMAAAAVARAEMKAGIELAMTQLPKRGRVWCVPFARNATGVSLRGNATTWWHKAKGVYDRGNKPQIGAVMNFRGSRKMPMGHVAVVSNILDARTIQIDHANWVRNKVTLDQTVIDVSAKNDWSEVRVVNADGSLGRTNPVWGFIYN</sequence>
<keyword evidence="4" id="KW-1185">Reference proteome</keyword>
<feature type="signal peptide" evidence="1">
    <location>
        <begin position="1"/>
        <end position="23"/>
    </location>
</feature>
<proteinExistence type="predicted"/>
<gene>
    <name evidence="3" type="ORF">V6590_01790</name>
</gene>